<dbReference type="Pfam" id="PF00201">
    <property type="entry name" value="UDPGT"/>
    <property type="match status" value="1"/>
</dbReference>
<protein>
    <recommendedName>
        <fullName evidence="5">UDP-glucuronosyl/UDP-glucosyltransferase</fullName>
    </recommendedName>
</protein>
<dbReference type="SUPFAM" id="SSF53756">
    <property type="entry name" value="UDP-Glycosyltransferase/glycogen phosphorylase"/>
    <property type="match status" value="1"/>
</dbReference>
<dbReference type="PANTHER" id="PTHR11926">
    <property type="entry name" value="GLUCOSYL/GLUCURONOSYL TRANSFERASES"/>
    <property type="match status" value="1"/>
</dbReference>
<name>A0A103Y790_CYNCS</name>
<sequence length="445" mass="49710">MNQVVMVPFPGRGHINPMLNLCNLLSSRVNEPNRTTVFTVVLTEEWLGLINPDLKQANVRFATIPNVLPSELHRGSNMIAFLTAVCTKMELPFEEVLDQMEIPVELIIADAHMYWPFDVANKRNIPVTAYWPLSASMFSVIHHADLLESHHHLGVDVSERGKECIDYIPGVSAFTVADIPEILHVGILKDITSDLLVVTQKANSLLLSTIYDLESDAIDVLKSRLKIPIFTAGPNIPLSSQINSINPQPIYINWLDSKPPRTVLYVSFGSFLPISDVELEEIVAGLRSSGVSFLWVARGKTADLKEMCGEEGMVVEWCDQMAVLLHSSIGGFWTHCGWNSVKEGLFSGVPMLTLPIFLDQPLNEKAIVEDWKVGRKARTEMGGFKRRDEIAEVVRRFMDSESVERIGMMERAEKLREICRDSVGDGGSANEDLGAFIRDIVTIRK</sequence>
<dbReference type="OMA" id="ENWRFLI"/>
<organism evidence="3 4">
    <name type="scientific">Cynara cardunculus var. scolymus</name>
    <name type="common">Globe artichoke</name>
    <name type="synonym">Cynara scolymus</name>
    <dbReference type="NCBI Taxonomy" id="59895"/>
    <lineage>
        <taxon>Eukaryota</taxon>
        <taxon>Viridiplantae</taxon>
        <taxon>Streptophyta</taxon>
        <taxon>Embryophyta</taxon>
        <taxon>Tracheophyta</taxon>
        <taxon>Spermatophyta</taxon>
        <taxon>Magnoliopsida</taxon>
        <taxon>eudicotyledons</taxon>
        <taxon>Gunneridae</taxon>
        <taxon>Pentapetalae</taxon>
        <taxon>asterids</taxon>
        <taxon>campanulids</taxon>
        <taxon>Asterales</taxon>
        <taxon>Asteraceae</taxon>
        <taxon>Carduoideae</taxon>
        <taxon>Cardueae</taxon>
        <taxon>Carduinae</taxon>
        <taxon>Cynara</taxon>
    </lineage>
</organism>
<proteinExistence type="inferred from homology"/>
<comment type="caution">
    <text evidence="3">The sequence shown here is derived from an EMBL/GenBank/DDBJ whole genome shotgun (WGS) entry which is preliminary data.</text>
</comment>
<keyword evidence="4" id="KW-1185">Reference proteome</keyword>
<dbReference type="GO" id="GO:0080044">
    <property type="term" value="F:quercetin 7-O-glucosyltransferase activity"/>
    <property type="evidence" value="ECO:0007669"/>
    <property type="project" value="TreeGrafter"/>
</dbReference>
<dbReference type="OrthoDB" id="5835829at2759"/>
<evidence type="ECO:0000313" key="3">
    <source>
        <dbReference type="EMBL" id="KVI03801.1"/>
    </source>
</evidence>
<dbReference type="AlphaFoldDB" id="A0A103Y790"/>
<dbReference type="InterPro" id="IPR002213">
    <property type="entry name" value="UDP_glucos_trans"/>
</dbReference>
<dbReference type="FunFam" id="3.40.50.2000:FF:000138">
    <property type="entry name" value="Glycosyltransferase"/>
    <property type="match status" value="1"/>
</dbReference>
<evidence type="ECO:0000313" key="4">
    <source>
        <dbReference type="Proteomes" id="UP000243975"/>
    </source>
</evidence>
<dbReference type="GO" id="GO:0080043">
    <property type="term" value="F:quercetin 3-O-glucosyltransferase activity"/>
    <property type="evidence" value="ECO:0007669"/>
    <property type="project" value="TreeGrafter"/>
</dbReference>
<dbReference type="Gramene" id="KVI03801">
    <property type="protein sequence ID" value="KVI03801"/>
    <property type="gene ID" value="Ccrd_017889"/>
</dbReference>
<accession>A0A103Y790</accession>
<evidence type="ECO:0000256" key="2">
    <source>
        <dbReference type="ARBA" id="ARBA00022679"/>
    </source>
</evidence>
<dbReference type="PANTHER" id="PTHR11926:SF774">
    <property type="entry name" value="UDP-GLYCOSYLTRANSFERASE 85A1-RELATED"/>
    <property type="match status" value="1"/>
</dbReference>
<reference evidence="3 4" key="1">
    <citation type="journal article" date="2016" name="Sci. Rep.">
        <title>The genome sequence of the outbreeding globe artichoke constructed de novo incorporating a phase-aware low-pass sequencing strategy of F1 progeny.</title>
        <authorList>
            <person name="Scaglione D."/>
            <person name="Reyes-Chin-Wo S."/>
            <person name="Acquadro A."/>
            <person name="Froenicke L."/>
            <person name="Portis E."/>
            <person name="Beitel C."/>
            <person name="Tirone M."/>
            <person name="Mauro R."/>
            <person name="Lo Monaco A."/>
            <person name="Mauromicale G."/>
            <person name="Faccioli P."/>
            <person name="Cattivelli L."/>
            <person name="Rieseberg L."/>
            <person name="Michelmore R."/>
            <person name="Lanteri S."/>
        </authorList>
    </citation>
    <scope>NUCLEOTIDE SEQUENCE [LARGE SCALE GENOMIC DNA]</scope>
    <source>
        <strain evidence="3">2C</strain>
    </source>
</reference>
<evidence type="ECO:0008006" key="5">
    <source>
        <dbReference type="Google" id="ProtNLM"/>
    </source>
</evidence>
<keyword evidence="2" id="KW-0808">Transferase</keyword>
<dbReference type="Gene3D" id="3.40.50.2000">
    <property type="entry name" value="Glycogen Phosphorylase B"/>
    <property type="match status" value="2"/>
</dbReference>
<comment type="similarity">
    <text evidence="1">Belongs to the UDP-glycosyltransferase family.</text>
</comment>
<gene>
    <name evidence="3" type="ORF">Ccrd_017889</name>
</gene>
<dbReference type="Proteomes" id="UP000243975">
    <property type="component" value="Unassembled WGS sequence"/>
</dbReference>
<dbReference type="CDD" id="cd03784">
    <property type="entry name" value="GT1_Gtf-like"/>
    <property type="match status" value="1"/>
</dbReference>
<evidence type="ECO:0000256" key="1">
    <source>
        <dbReference type="ARBA" id="ARBA00009995"/>
    </source>
</evidence>
<dbReference type="EMBL" id="LEKV01002329">
    <property type="protein sequence ID" value="KVI03801.1"/>
    <property type="molecule type" value="Genomic_DNA"/>
</dbReference>